<dbReference type="AlphaFoldDB" id="A0A853DB15"/>
<dbReference type="InterPro" id="IPR037401">
    <property type="entry name" value="SnoaL-like"/>
</dbReference>
<accession>A0A853DB15</accession>
<sequence length="156" mass="16816">MYEIGNKSVGDPAVIAEITAAMRAAAEAVGRDADGVVAMFLPDDSTVLFDYLRPGVTSLHDLRVTARDLLDVRGIAFHYPRITVRQLSDDIALSLADSHVEVPQPDGSLQVADARVTDVWQRVNGRWLAVHEHASVPIDMATGAAILTTPTDQESV</sequence>
<dbReference type="SUPFAM" id="SSF54427">
    <property type="entry name" value="NTF2-like"/>
    <property type="match status" value="1"/>
</dbReference>
<feature type="domain" description="SnoaL-like" evidence="1">
    <location>
        <begin position="21"/>
        <end position="138"/>
    </location>
</feature>
<gene>
    <name evidence="2" type="ORF">HNR15_000142</name>
</gene>
<dbReference type="Proteomes" id="UP000571817">
    <property type="component" value="Unassembled WGS sequence"/>
</dbReference>
<evidence type="ECO:0000313" key="2">
    <source>
        <dbReference type="EMBL" id="NYJ73179.1"/>
    </source>
</evidence>
<evidence type="ECO:0000313" key="3">
    <source>
        <dbReference type="Proteomes" id="UP000571817"/>
    </source>
</evidence>
<keyword evidence="2" id="KW-0413">Isomerase</keyword>
<dbReference type="Pfam" id="PF13474">
    <property type="entry name" value="SnoaL_3"/>
    <property type="match status" value="1"/>
</dbReference>
<protein>
    <submittedName>
        <fullName evidence="2">Ketosteroid isomerase-like protein</fullName>
    </submittedName>
</protein>
<dbReference type="RefSeq" id="WP_179478276.1">
    <property type="nucleotide sequence ID" value="NZ_JACCFW010000001.1"/>
</dbReference>
<dbReference type="GO" id="GO:0016853">
    <property type="term" value="F:isomerase activity"/>
    <property type="evidence" value="ECO:0007669"/>
    <property type="project" value="UniProtKB-KW"/>
</dbReference>
<dbReference type="Gene3D" id="3.10.450.50">
    <property type="match status" value="1"/>
</dbReference>
<keyword evidence="3" id="KW-1185">Reference proteome</keyword>
<proteinExistence type="predicted"/>
<reference evidence="2 3" key="1">
    <citation type="submission" date="2020-07" db="EMBL/GenBank/DDBJ databases">
        <title>Sequencing the genomes of 1000 actinobacteria strains.</title>
        <authorList>
            <person name="Klenk H.-P."/>
        </authorList>
    </citation>
    <scope>NUCLEOTIDE SEQUENCE [LARGE SCALE GENOMIC DNA]</scope>
    <source>
        <strain evidence="2 3">DSM 29531</strain>
    </source>
</reference>
<evidence type="ECO:0000259" key="1">
    <source>
        <dbReference type="Pfam" id="PF13474"/>
    </source>
</evidence>
<dbReference type="InterPro" id="IPR032710">
    <property type="entry name" value="NTF2-like_dom_sf"/>
</dbReference>
<name>A0A853DB15_9MICO</name>
<comment type="caution">
    <text evidence="2">The sequence shown here is derived from an EMBL/GenBank/DDBJ whole genome shotgun (WGS) entry which is preliminary data.</text>
</comment>
<dbReference type="EMBL" id="JACCFW010000001">
    <property type="protein sequence ID" value="NYJ73179.1"/>
    <property type="molecule type" value="Genomic_DNA"/>
</dbReference>
<organism evidence="2 3">
    <name type="scientific">Allobranchiibius huperziae</name>
    <dbReference type="NCBI Taxonomy" id="1874116"/>
    <lineage>
        <taxon>Bacteria</taxon>
        <taxon>Bacillati</taxon>
        <taxon>Actinomycetota</taxon>
        <taxon>Actinomycetes</taxon>
        <taxon>Micrococcales</taxon>
        <taxon>Dermacoccaceae</taxon>
        <taxon>Allobranchiibius</taxon>
    </lineage>
</organism>